<dbReference type="KEGG" id="azc:AZC_0702"/>
<proteinExistence type="predicted"/>
<sequence length="521" mass="58631">MSPKAPLPPRRALDLSPRLILLLSLVCFVLVAIPIVTHPLPPLSDYVNHLARMKVIATPKDSDLARFYFLEWSVLPNLMMDMVVPLLDRFADIYVAGEMYTLMCFALIIFGTMYLHRALFGSWSAIPLVAFPLLYNNIFLIGVMNYIFGIGLCLCGLASWVMLRDKPWPWRYAVSCLFVLALFFCHLFATGVYGVGILSYELMRLFDRKGGALKGRLVAFVTAGFPFALTVPLLLMSPTWGLKGENYWEPRGKIDGLEFVINVYYDFVAFALTAVIVLAAAWAVRHRLLRTHTFLFFLLVIAGAVYLALPRTVFATYMADQRMPVAIAFMVIASIQIDLRHRLAQRGFAVMLVLLVAVRVTEVQMVWNNLTQWTVAFHDSIAKIKRGSKVLVAYADPWGGSAATDLGLVHAACLAIIERSSLVTTAFTVPGKQILRVHKPYTDWVDTEDGTPPSVEQLLVTEEDGTPGGPRYWDYWPQHFDYVYLLFTEPGDPNPDPDRLELVYAGDRFQLYKVIPPAPLH</sequence>
<feature type="transmembrane region" description="Helical" evidence="1">
    <location>
        <begin position="262"/>
        <end position="284"/>
    </location>
</feature>
<feature type="transmembrane region" description="Helical" evidence="1">
    <location>
        <begin position="93"/>
        <end position="116"/>
    </location>
</feature>
<feature type="transmembrane region" description="Helical" evidence="1">
    <location>
        <begin position="137"/>
        <end position="160"/>
    </location>
</feature>
<feature type="transmembrane region" description="Helical" evidence="1">
    <location>
        <begin position="291"/>
        <end position="309"/>
    </location>
</feature>
<evidence type="ECO:0008006" key="4">
    <source>
        <dbReference type="Google" id="ProtNLM"/>
    </source>
</evidence>
<keyword evidence="1" id="KW-1133">Transmembrane helix</keyword>
<feature type="transmembrane region" description="Helical" evidence="1">
    <location>
        <begin position="217"/>
        <end position="242"/>
    </location>
</feature>
<dbReference type="HOGENOM" id="CLU_036891_0_0_5"/>
<dbReference type="AlphaFoldDB" id="A8IPV5"/>
<evidence type="ECO:0000256" key="1">
    <source>
        <dbReference type="SAM" id="Phobius"/>
    </source>
</evidence>
<protein>
    <recommendedName>
        <fullName evidence="4">Glycosyltransferase RgtA/B/C/D-like domain-containing protein</fullName>
    </recommendedName>
</protein>
<reference evidence="2 3" key="4">
    <citation type="journal article" date="2009" name="Appl. Environ. Microbiol.">
        <title>Comparative genome-wide transcriptional profiling of Azorhizobium caulinodans ORS571 grown under free-living and symbiotic conditions.</title>
        <authorList>
            <person name="Tsukada S."/>
            <person name="Aono T."/>
            <person name="Akiba N."/>
            <person name="Lee KB."/>
            <person name="Liu CT."/>
            <person name="Toyazaki H."/>
            <person name="Oyaizu H."/>
        </authorList>
    </citation>
    <scope>NUCLEOTIDE SEQUENCE [LARGE SCALE GENOMIC DNA]</scope>
    <source>
        <strain evidence="3">ATCC 43989 / DSM 5975 / JCM 20966 / LMG 6465 / NBRC 14845 / NCIMB 13405 / ORS 571</strain>
    </source>
</reference>
<dbReference type="RefSeq" id="WP_012169233.1">
    <property type="nucleotide sequence ID" value="NC_009937.1"/>
</dbReference>
<keyword evidence="1" id="KW-0472">Membrane</keyword>
<name>A8IPV5_AZOC5</name>
<gene>
    <name evidence="2" type="ordered locus">AZC_0702</name>
</gene>
<feature type="transmembrane region" description="Helical" evidence="1">
    <location>
        <begin position="20"/>
        <end position="40"/>
    </location>
</feature>
<dbReference type="EMBL" id="AP009384">
    <property type="protein sequence ID" value="BAF86700.1"/>
    <property type="molecule type" value="Genomic_DNA"/>
</dbReference>
<accession>A8IPV5</accession>
<feature type="transmembrane region" description="Helical" evidence="1">
    <location>
        <begin position="172"/>
        <end position="196"/>
    </location>
</feature>
<organism evidence="2 3">
    <name type="scientific">Azorhizobium caulinodans (strain ATCC 43989 / DSM 5975 / JCM 20966 / LMG 6465 / NBRC 14845 / NCIMB 13405 / ORS 571)</name>
    <dbReference type="NCBI Taxonomy" id="438753"/>
    <lineage>
        <taxon>Bacteria</taxon>
        <taxon>Pseudomonadati</taxon>
        <taxon>Pseudomonadota</taxon>
        <taxon>Alphaproteobacteria</taxon>
        <taxon>Hyphomicrobiales</taxon>
        <taxon>Xanthobacteraceae</taxon>
        <taxon>Azorhizobium</taxon>
    </lineage>
</organism>
<evidence type="ECO:0000313" key="2">
    <source>
        <dbReference type="EMBL" id="BAF86700.1"/>
    </source>
</evidence>
<dbReference type="Proteomes" id="UP000000270">
    <property type="component" value="Chromosome"/>
</dbReference>
<keyword evidence="1" id="KW-0812">Transmembrane</keyword>
<reference evidence="3" key="2">
    <citation type="submission" date="2007-04" db="EMBL/GenBank/DDBJ databases">
        <title>Complete genome sequence of the nitrogen-fixing bacterium Azorhizobium caulinodans ORS571.</title>
        <authorList>
            <person name="Lee K.B."/>
            <person name="Backer P.D."/>
            <person name="Aono T."/>
            <person name="Liu C.T."/>
            <person name="Suzuki S."/>
            <person name="Suzuki T."/>
            <person name="Kaneko T."/>
            <person name="Yamada M."/>
            <person name="Tabata S."/>
            <person name="Kupfer D.M."/>
            <person name="Najar F.Z."/>
            <person name="Wiley G.B."/>
            <person name="Roe B."/>
            <person name="Binnewies T."/>
            <person name="Ussery D."/>
            <person name="Vereecke D."/>
            <person name="Gevers D."/>
            <person name="Holsters M."/>
            <person name="Oyaizu H."/>
        </authorList>
    </citation>
    <scope>NUCLEOTIDE SEQUENCE [LARGE SCALE GENOMIC DNA]</scope>
    <source>
        <strain evidence="3">ATCC 43989 / DSM 5975 / JCM 20966 / LMG 6465 / NBRC 14845 / NCIMB 13405 / ORS 571</strain>
    </source>
</reference>
<keyword evidence="3" id="KW-1185">Reference proteome</keyword>
<evidence type="ECO:0000313" key="3">
    <source>
        <dbReference type="Proteomes" id="UP000000270"/>
    </source>
</evidence>
<reference evidence="2 3" key="1">
    <citation type="journal article" date="2007" name="Appl. Environ. Microbiol.">
        <title>Rhizobial factors required for stem nodule maturation and maintenance in Sesbania rostrata-Azorhizobium caulinodans ORS571 symbiosis.</title>
        <authorList>
            <person name="Suzuki S."/>
            <person name="Aono T."/>
            <person name="Lee KB."/>
            <person name="Suzuki T."/>
            <person name="Liu CT."/>
            <person name="Miwa H."/>
            <person name="Wakao S."/>
            <person name="Iki T."/>
            <person name="Oyaizu H."/>
        </authorList>
    </citation>
    <scope>NUCLEOTIDE SEQUENCE [LARGE SCALE GENOMIC DNA]</scope>
    <source>
        <strain evidence="3">ATCC 43989 / DSM 5975 / JCM 20966 / LMG 6465 / NBRC 14845 / NCIMB 13405 / ORS 571</strain>
    </source>
</reference>
<reference evidence="2 3" key="6">
    <citation type="journal article" date="2011" name="Appl. Environ. Microbiol.">
        <title>Involvement of the azorhizobial chromosome partition gene (parA) in the onset of bacteroid differentiation during Sesbania rostrata stem nodule development.</title>
        <authorList>
            <person name="Liu CT."/>
            <person name="Lee KB."/>
            <person name="Wang YS."/>
            <person name="Peng MH."/>
            <person name="Lee KT."/>
            <person name="Suzuki S."/>
            <person name="Suzuki T."/>
            <person name="Oyaizu H."/>
        </authorList>
    </citation>
    <scope>NUCLEOTIDE SEQUENCE [LARGE SCALE GENOMIC DNA]</scope>
    <source>
        <strain evidence="3">ATCC 43989 / DSM 5975 / JCM 20966 / LMG 6465 / NBRC 14845 / NCIMB 13405 / ORS 571</strain>
    </source>
</reference>
<reference evidence="2 3" key="3">
    <citation type="journal article" date="2008" name="BMC Genomics">
        <title>The genome of the versatile nitrogen fixer Azorhizobium caulinodans ORS571.</title>
        <authorList>
            <person name="Lee KB."/>
            <person name="Backer P.D."/>
            <person name="Aono T."/>
            <person name="Liu CT."/>
            <person name="Suzuki S."/>
            <person name="Suzuki T."/>
            <person name="Kaneko T."/>
            <person name="Yamada M."/>
            <person name="Tabata S."/>
            <person name="Kupfer D.M."/>
            <person name="Najar F.Z."/>
            <person name="Wiley G.B."/>
            <person name="Roe B."/>
            <person name="Binnewies T.T."/>
            <person name="Ussery D.W."/>
            <person name="D'Haeze W."/>
            <person name="Herder J.D."/>
            <person name="Gevers D."/>
            <person name="Vereecke D."/>
            <person name="Holsters M."/>
            <person name="Oyaizu H."/>
        </authorList>
    </citation>
    <scope>NUCLEOTIDE SEQUENCE [LARGE SCALE GENOMIC DNA]</scope>
    <source>
        <strain evidence="3">ATCC 43989 / DSM 5975 / JCM 20966 / LMG 6465 / NBRC 14845 / NCIMB 13405 / ORS 571</strain>
    </source>
</reference>
<dbReference type="STRING" id="438753.AZC_0702"/>
<dbReference type="eggNOG" id="COG4993">
    <property type="taxonomic scope" value="Bacteria"/>
</dbReference>
<reference evidence="2 3" key="5">
    <citation type="journal article" date="2010" name="Appl. Environ. Microbiol.">
        <title>phrR-like gene praR of Azorhizobium caulinodans ORS571 is essential for symbiosis with Sesbania rostrata and is involved in expression of reb genes.</title>
        <authorList>
            <person name="Akiba N."/>
            <person name="Aono T."/>
            <person name="Toyazaki H."/>
            <person name="Sato S."/>
            <person name="Oyaizu H."/>
        </authorList>
    </citation>
    <scope>NUCLEOTIDE SEQUENCE [LARGE SCALE GENOMIC DNA]</scope>
    <source>
        <strain evidence="3">ATCC 43989 / DSM 5975 / JCM 20966 / LMG 6465 / NBRC 14845 / NCIMB 13405 / ORS 571</strain>
    </source>
</reference>